<accession>A0AAD5H467</accession>
<evidence type="ECO:0000256" key="1">
    <source>
        <dbReference type="SAM" id="MobiDB-lite"/>
    </source>
</evidence>
<sequence length="723" mass="77205">MSLHDPRRLGQGFREDEDQLDVFNCVEQLHAADLHRMLSQERGEYRFNRVPRPGQAPVRVSPVALALVLPRHALGCLLAGQPAVPPDADTPTLTSAAIESTSHFEHIAKALTLLTGLCELALHHRGLRDAVLSRPDFGTQLVDAANMVLLAVTGPEADACVAGAGEQARVQAALDRAAMVPAALRALAFAFTARGGPQAVAAAVGGVLDWQSICEAVLTHPRGAMLLEAGFDAVRTVVLAVRAALVGDTQGAAVYRLAYYAGAAMELLSYMCVTPLFYHRLMLHDASGAAPLRLVLACLTLHDTPLAAPPFARSADRASSATSSKLVAVQPPYRTEKGEGAAELLAARGFALLLMLAECEDPSFMDQVSQNPATRRLADHVNNRAAAYIGQVLLRPSTALYPAVPGESQMAINTLRAAELLSDDSNFRAGLIPLLAPTAAHLLASDPRRFPLALEDDILINSVSMASLEVVRGYERAAAAAFPPVRGKAGRALRMGQQLALERGVLLAKLLVNLHVYVEGSCSPELKDAFVRRLIQVLRSPAAQATQRLQTTLRNLQSLHQLLAPFGPPHAGPDQQLLSEIDMALMADLVARISDALRQSMQPAAPAAAATQQQPPQQQQLAGGQPEGAAQQQQHQQHQQQGQQQQGQATPSPAASVHQLQQSVQQQLPPQQEQEQQEQQRQESTDLGSADRTMLDANRLGGEGGEDSVALKSEPEAAMEIDG</sequence>
<dbReference type="InterPro" id="IPR039325">
    <property type="entry name" value="NDX"/>
</dbReference>
<feature type="compositionally biased region" description="Low complexity" evidence="1">
    <location>
        <begin position="602"/>
        <end position="677"/>
    </location>
</feature>
<dbReference type="InterPro" id="IPR057287">
    <property type="entry name" value="Ndx_N"/>
</dbReference>
<proteinExistence type="predicted"/>
<dbReference type="AlphaFoldDB" id="A0AAD5H467"/>
<dbReference type="GO" id="GO:0003697">
    <property type="term" value="F:single-stranded DNA binding"/>
    <property type="evidence" value="ECO:0007669"/>
    <property type="project" value="InterPro"/>
</dbReference>
<feature type="region of interest" description="Disordered" evidence="1">
    <location>
        <begin position="602"/>
        <end position="723"/>
    </location>
</feature>
<keyword evidence="4" id="KW-1185">Reference proteome</keyword>
<evidence type="ECO:0000313" key="4">
    <source>
        <dbReference type="Proteomes" id="UP001205105"/>
    </source>
</evidence>
<name>A0AAD5H467_9CHLO</name>
<evidence type="ECO:0000313" key="3">
    <source>
        <dbReference type="EMBL" id="KAI7840243.1"/>
    </source>
</evidence>
<comment type="caution">
    <text evidence="3">The sequence shown here is derived from an EMBL/GenBank/DDBJ whole genome shotgun (WGS) entry which is preliminary data.</text>
</comment>
<protein>
    <recommendedName>
        <fullName evidence="2">Nodulin homeobox N-terminal domain-containing protein</fullName>
    </recommendedName>
</protein>
<gene>
    <name evidence="3" type="ORF">COHA_006025</name>
</gene>
<feature type="domain" description="Nodulin homeobox N-terminal" evidence="2">
    <location>
        <begin position="346"/>
        <end position="559"/>
    </location>
</feature>
<dbReference type="PANTHER" id="PTHR35743">
    <property type="entry name" value="NODULIN HOMEOBOX"/>
    <property type="match status" value="1"/>
</dbReference>
<reference evidence="3" key="1">
    <citation type="submission" date="2020-11" db="EMBL/GenBank/DDBJ databases">
        <title>Chlorella ohadii genome sequencing and assembly.</title>
        <authorList>
            <person name="Murik O."/>
            <person name="Treves H."/>
            <person name="Kedem I."/>
            <person name="Shotland Y."/>
            <person name="Kaplan A."/>
        </authorList>
    </citation>
    <scope>NUCLEOTIDE SEQUENCE</scope>
    <source>
        <strain evidence="3">1</strain>
    </source>
</reference>
<organism evidence="3 4">
    <name type="scientific">Chlorella ohadii</name>
    <dbReference type="NCBI Taxonomy" id="2649997"/>
    <lineage>
        <taxon>Eukaryota</taxon>
        <taxon>Viridiplantae</taxon>
        <taxon>Chlorophyta</taxon>
        <taxon>core chlorophytes</taxon>
        <taxon>Trebouxiophyceae</taxon>
        <taxon>Chlorellales</taxon>
        <taxon>Chlorellaceae</taxon>
        <taxon>Chlorella clade</taxon>
        <taxon>Chlorella</taxon>
    </lineage>
</organism>
<dbReference type="EMBL" id="JADXDR010000083">
    <property type="protein sequence ID" value="KAI7840243.1"/>
    <property type="molecule type" value="Genomic_DNA"/>
</dbReference>
<evidence type="ECO:0000259" key="2">
    <source>
        <dbReference type="Pfam" id="PF25246"/>
    </source>
</evidence>
<dbReference type="Pfam" id="PF25246">
    <property type="entry name" value="Nodulin_N"/>
    <property type="match status" value="1"/>
</dbReference>
<dbReference type="PANTHER" id="PTHR35743:SF1">
    <property type="entry name" value="NODULIN HOMEOBOX"/>
    <property type="match status" value="1"/>
</dbReference>
<dbReference type="Proteomes" id="UP001205105">
    <property type="component" value="Unassembled WGS sequence"/>
</dbReference>